<evidence type="ECO:0000313" key="3">
    <source>
        <dbReference type="Proteomes" id="UP001519362"/>
    </source>
</evidence>
<feature type="transmembrane region" description="Helical" evidence="1">
    <location>
        <begin position="281"/>
        <end position="303"/>
    </location>
</feature>
<feature type="transmembrane region" description="Helical" evidence="1">
    <location>
        <begin position="187"/>
        <end position="207"/>
    </location>
</feature>
<keyword evidence="1" id="KW-1133">Transmembrane helix</keyword>
<dbReference type="Pfam" id="PF13367">
    <property type="entry name" value="PrsW-protease"/>
    <property type="match status" value="1"/>
</dbReference>
<reference evidence="2 3" key="1">
    <citation type="submission" date="2021-03" db="EMBL/GenBank/DDBJ databases">
        <title>Sequencing the genomes of 1000 actinobacteria strains.</title>
        <authorList>
            <person name="Klenk H.-P."/>
        </authorList>
    </citation>
    <scope>NUCLEOTIDE SEQUENCE [LARGE SCALE GENOMIC DNA]</scope>
    <source>
        <strain evidence="2 3">DSM 24221</strain>
    </source>
</reference>
<sequence>MATPHERADDANAHPAQFAQAAPGSAATILPAPAAEPHIRVARRREPTLVKQGRAVWPWFWAVIALFGLATVSYFFALYGAALSIFASLLALIPFVLVVVFLVWLDRWEPEPRGMLLFAVLWGGFVAVALTLFFGNAISLAWPATNASAAFGPVVRAPIVEEVVKCAGVLLLLAMGRRTFDGATDGIVYGGLIGAGFAFIENVKYFVEALLLGGVEHLSATFFLRGVLSPFAHIMFTAACGFAVGLAVRKNRGVFLPWLAGLGVAIVLHAIWNGAAVYTNFYSLYVVLHVPLFVIFMVGAVRLRWEELRIRRAALEDYVRAGWFAPEEADMLSTRDGRAVALRWAATLPGDRRPLMKHFIHDGARLAWARHRALTGGDPQAAHDEGVLLDRMMRSRAQLLAP</sequence>
<proteinExistence type="predicted"/>
<name>A0ABS4ZFX9_9MICO</name>
<gene>
    <name evidence="2" type="ORF">JOF34_000760</name>
</gene>
<feature type="transmembrane region" description="Helical" evidence="1">
    <location>
        <begin position="227"/>
        <end position="248"/>
    </location>
</feature>
<dbReference type="RefSeq" id="WP_165137059.1">
    <property type="nucleotide sequence ID" value="NZ_CP049253.1"/>
</dbReference>
<feature type="transmembrane region" description="Helical" evidence="1">
    <location>
        <begin position="255"/>
        <end position="275"/>
    </location>
</feature>
<evidence type="ECO:0000256" key="1">
    <source>
        <dbReference type="SAM" id="Phobius"/>
    </source>
</evidence>
<keyword evidence="1" id="KW-0812">Transmembrane</keyword>
<feature type="transmembrane region" description="Helical" evidence="1">
    <location>
        <begin position="59"/>
        <end position="79"/>
    </location>
</feature>
<dbReference type="PANTHER" id="PTHR36844">
    <property type="entry name" value="PROTEASE PRSW"/>
    <property type="match status" value="1"/>
</dbReference>
<protein>
    <submittedName>
        <fullName evidence="2">RsiW-degrading membrane proteinase PrsW (M82 family)</fullName>
    </submittedName>
</protein>
<keyword evidence="1" id="KW-0472">Membrane</keyword>
<dbReference type="EMBL" id="JAGIOL010000001">
    <property type="protein sequence ID" value="MBP2436174.1"/>
    <property type="molecule type" value="Genomic_DNA"/>
</dbReference>
<feature type="transmembrane region" description="Helical" evidence="1">
    <location>
        <begin position="117"/>
        <end position="142"/>
    </location>
</feature>
<feature type="transmembrane region" description="Helical" evidence="1">
    <location>
        <begin position="154"/>
        <end position="175"/>
    </location>
</feature>
<dbReference type="InterPro" id="IPR026898">
    <property type="entry name" value="PrsW"/>
</dbReference>
<keyword evidence="3" id="KW-1185">Reference proteome</keyword>
<feature type="transmembrane region" description="Helical" evidence="1">
    <location>
        <begin position="85"/>
        <end position="105"/>
    </location>
</feature>
<dbReference type="PANTHER" id="PTHR36844:SF1">
    <property type="entry name" value="PROTEASE PRSW"/>
    <property type="match status" value="1"/>
</dbReference>
<dbReference type="Proteomes" id="UP001519362">
    <property type="component" value="Unassembled WGS sequence"/>
</dbReference>
<comment type="caution">
    <text evidence="2">The sequence shown here is derived from an EMBL/GenBank/DDBJ whole genome shotgun (WGS) entry which is preliminary data.</text>
</comment>
<accession>A0ABS4ZFX9</accession>
<evidence type="ECO:0000313" key="2">
    <source>
        <dbReference type="EMBL" id="MBP2436174.1"/>
    </source>
</evidence>
<organism evidence="2 3">
    <name type="scientific">Microbacterium amylolyticum</name>
    <dbReference type="NCBI Taxonomy" id="936337"/>
    <lineage>
        <taxon>Bacteria</taxon>
        <taxon>Bacillati</taxon>
        <taxon>Actinomycetota</taxon>
        <taxon>Actinomycetes</taxon>
        <taxon>Micrococcales</taxon>
        <taxon>Microbacteriaceae</taxon>
        <taxon>Microbacterium</taxon>
    </lineage>
</organism>